<dbReference type="STRING" id="398673.A0A2P4ZUK5"/>
<keyword evidence="3" id="KW-1185">Reference proteome</keyword>
<feature type="region of interest" description="Disordered" evidence="1">
    <location>
        <begin position="295"/>
        <end position="316"/>
    </location>
</feature>
<feature type="compositionally biased region" description="Polar residues" evidence="1">
    <location>
        <begin position="305"/>
        <end position="316"/>
    </location>
</feature>
<organism evidence="2 3">
    <name type="scientific">Trichoderma gamsii</name>
    <dbReference type="NCBI Taxonomy" id="398673"/>
    <lineage>
        <taxon>Eukaryota</taxon>
        <taxon>Fungi</taxon>
        <taxon>Dikarya</taxon>
        <taxon>Ascomycota</taxon>
        <taxon>Pezizomycotina</taxon>
        <taxon>Sordariomycetes</taxon>
        <taxon>Hypocreomycetidae</taxon>
        <taxon>Hypocreales</taxon>
        <taxon>Hypocreaceae</taxon>
        <taxon>Trichoderma</taxon>
    </lineage>
</organism>
<evidence type="ECO:0000256" key="1">
    <source>
        <dbReference type="SAM" id="MobiDB-lite"/>
    </source>
</evidence>
<dbReference type="InterPro" id="IPR029033">
    <property type="entry name" value="His_PPase_superfam"/>
</dbReference>
<reference evidence="2 3" key="1">
    <citation type="journal article" date="2016" name="Genome Announc.">
        <title>Draft Whole-Genome Sequence of Trichoderma gamsii T6085, a Promising Biocontrol Agent of Fusarium Head Blight on Wheat.</title>
        <authorList>
            <person name="Baroncelli R."/>
            <person name="Zapparata A."/>
            <person name="Piaggeschi G."/>
            <person name="Sarrocco S."/>
            <person name="Vannacci G."/>
        </authorList>
    </citation>
    <scope>NUCLEOTIDE SEQUENCE [LARGE SCALE GENOMIC DNA]</scope>
    <source>
        <strain evidence="2 3">T6085</strain>
    </source>
</reference>
<dbReference type="PANTHER" id="PTHR16469:SF51">
    <property type="entry name" value="TRANSCRIPTION FACTOR TAU 55 KDA SUBUNIT"/>
    <property type="match status" value="1"/>
</dbReference>
<evidence type="ECO:0000313" key="3">
    <source>
        <dbReference type="Proteomes" id="UP000054821"/>
    </source>
</evidence>
<dbReference type="AlphaFoldDB" id="A0A2P4ZUK5"/>
<feature type="region of interest" description="Disordered" evidence="1">
    <location>
        <begin position="249"/>
        <end position="269"/>
    </location>
</feature>
<dbReference type="SUPFAM" id="SSF53254">
    <property type="entry name" value="Phosphoglycerate mutase-like"/>
    <property type="match status" value="1"/>
</dbReference>
<dbReference type="Gene3D" id="3.40.50.1240">
    <property type="entry name" value="Phosphoglycerate mutase-like"/>
    <property type="match status" value="1"/>
</dbReference>
<dbReference type="Proteomes" id="UP000054821">
    <property type="component" value="Unassembled WGS sequence"/>
</dbReference>
<evidence type="ECO:0000313" key="2">
    <source>
        <dbReference type="EMBL" id="PON27960.1"/>
    </source>
</evidence>
<name>A0A2P4ZUK5_9HYPO</name>
<dbReference type="InterPro" id="IPR013078">
    <property type="entry name" value="His_Pase_superF_clade-1"/>
</dbReference>
<dbReference type="PANTHER" id="PTHR16469">
    <property type="entry name" value="UBIQUITIN-ASSOCIATED AND SH3 DOMAIN-CONTAINING BA-RELATED"/>
    <property type="match status" value="1"/>
</dbReference>
<dbReference type="GeneID" id="29982535"/>
<dbReference type="CDD" id="cd07067">
    <property type="entry name" value="HP_PGM_like"/>
    <property type="match status" value="1"/>
</dbReference>
<comment type="caution">
    <text evidence="2">The sequence shown here is derived from an EMBL/GenBank/DDBJ whole genome shotgun (WGS) entry which is preliminary data.</text>
</comment>
<evidence type="ECO:0008006" key="4">
    <source>
        <dbReference type="Google" id="ProtNLM"/>
    </source>
</evidence>
<accession>A0A2P4ZUK5</accession>
<sequence>MPLETIYVVRHGVKFVLDPLTPLAPHFRSSWSVDHTTGVYSASIPSPTGIAVDPALTAHGVDQSRELGRHLTTLDPPVEAVYSSPYYRCLQTITPFVELEQQKQANGDALGSHVPSATSATSATAIIRPEHGLCEWFGSAPFEHPGPASPAVLKSLFPAFDESYVSAQHPPKRGETLAQLQARLTATMQSIIDRCDAEDRRAVVLCTHAAVVIMLGRILTGCFPETVDTDDFRAFTCGVSVYRRKLVNQDGHGPQATRNSTEKKPGPDAVVGSWTCEANSDCSFLSGGEERGWKFVGDEEFPDTGSMSNDASEPKL</sequence>
<protein>
    <recommendedName>
        <fullName evidence="4">Phosphoglycerate mutase</fullName>
    </recommendedName>
</protein>
<dbReference type="Pfam" id="PF00300">
    <property type="entry name" value="His_Phos_1"/>
    <property type="match status" value="2"/>
</dbReference>
<gene>
    <name evidence="2" type="ORF">TGAM01_v203097</name>
</gene>
<proteinExistence type="predicted"/>
<dbReference type="RefSeq" id="XP_024406113.1">
    <property type="nucleotide sequence ID" value="XM_024549135.1"/>
</dbReference>
<dbReference type="EMBL" id="JPDN02000008">
    <property type="protein sequence ID" value="PON27960.1"/>
    <property type="molecule type" value="Genomic_DNA"/>
</dbReference>
<dbReference type="InterPro" id="IPR051710">
    <property type="entry name" value="Phosphatase_SH3-domain"/>
</dbReference>